<organism evidence="1 2">
    <name type="scientific">Frankliniella fusca</name>
    <dbReference type="NCBI Taxonomy" id="407009"/>
    <lineage>
        <taxon>Eukaryota</taxon>
        <taxon>Metazoa</taxon>
        <taxon>Ecdysozoa</taxon>
        <taxon>Arthropoda</taxon>
        <taxon>Hexapoda</taxon>
        <taxon>Insecta</taxon>
        <taxon>Pterygota</taxon>
        <taxon>Neoptera</taxon>
        <taxon>Paraneoptera</taxon>
        <taxon>Thysanoptera</taxon>
        <taxon>Terebrantia</taxon>
        <taxon>Thripoidea</taxon>
        <taxon>Thripidae</taxon>
        <taxon>Frankliniella</taxon>
    </lineage>
</organism>
<name>A0AAE1I3H4_9NEOP</name>
<reference evidence="1" key="2">
    <citation type="journal article" date="2023" name="BMC Genomics">
        <title>Pest status, molecular evolution, and epigenetic factors derived from the genome assembly of Frankliniella fusca, a thysanopteran phytovirus vector.</title>
        <authorList>
            <person name="Catto M.A."/>
            <person name="Labadie P.E."/>
            <person name="Jacobson A.L."/>
            <person name="Kennedy G.G."/>
            <person name="Srinivasan R."/>
            <person name="Hunt B.G."/>
        </authorList>
    </citation>
    <scope>NUCLEOTIDE SEQUENCE</scope>
    <source>
        <strain evidence="1">PL_HMW_Pooled</strain>
    </source>
</reference>
<reference evidence="1" key="1">
    <citation type="submission" date="2021-07" db="EMBL/GenBank/DDBJ databases">
        <authorList>
            <person name="Catto M.A."/>
            <person name="Jacobson A."/>
            <person name="Kennedy G."/>
            <person name="Labadie P."/>
            <person name="Hunt B.G."/>
            <person name="Srinivasan R."/>
        </authorList>
    </citation>
    <scope>NUCLEOTIDE SEQUENCE</scope>
    <source>
        <strain evidence="1">PL_HMW_Pooled</strain>
        <tissue evidence="1">Head</tissue>
    </source>
</reference>
<keyword evidence="2" id="KW-1185">Reference proteome</keyword>
<comment type="caution">
    <text evidence="1">The sequence shown here is derived from an EMBL/GenBank/DDBJ whole genome shotgun (WGS) entry which is preliminary data.</text>
</comment>
<evidence type="ECO:0000313" key="1">
    <source>
        <dbReference type="EMBL" id="KAK3931650.1"/>
    </source>
</evidence>
<evidence type="ECO:0000313" key="2">
    <source>
        <dbReference type="Proteomes" id="UP001219518"/>
    </source>
</evidence>
<protein>
    <submittedName>
        <fullName evidence="1">Glutamate racemase</fullName>
    </submittedName>
</protein>
<dbReference type="AlphaFoldDB" id="A0AAE1I3H4"/>
<sequence length="196" mass="21542">MCENYLDLHNLENAHARLKLTLITVKAPVSISNGLVADASVNCDAAVKIGLAVMQSSVVGLAFPDVHIRRKDKAVNIAATNATISVGEDRLQVNPSVLFHRIICNVHTEEILEECMRYELAPRPTVLFDDVSSGQWPRPATYSTICDAHVAYVIKHYGHARGHACSVVFDGYGASPSTKNVQHIRRASIRPVRLFD</sequence>
<accession>A0AAE1I3H4</accession>
<dbReference type="Proteomes" id="UP001219518">
    <property type="component" value="Unassembled WGS sequence"/>
</dbReference>
<proteinExistence type="predicted"/>
<dbReference type="EMBL" id="JAHWGI010001427">
    <property type="protein sequence ID" value="KAK3931650.1"/>
    <property type="molecule type" value="Genomic_DNA"/>
</dbReference>
<gene>
    <name evidence="1" type="ORF">KUF71_007465</name>
</gene>